<keyword evidence="2" id="KW-0677">Repeat</keyword>
<organism evidence="5 6">
    <name type="scientific">Penicillium solitum</name>
    <dbReference type="NCBI Taxonomy" id="60172"/>
    <lineage>
        <taxon>Eukaryota</taxon>
        <taxon>Fungi</taxon>
        <taxon>Dikarya</taxon>
        <taxon>Ascomycota</taxon>
        <taxon>Pezizomycotina</taxon>
        <taxon>Eurotiomycetes</taxon>
        <taxon>Eurotiomycetidae</taxon>
        <taxon>Eurotiales</taxon>
        <taxon>Aspergillaceae</taxon>
        <taxon>Penicillium</taxon>
    </lineage>
</organism>
<dbReference type="PROSITE" id="PS00678">
    <property type="entry name" value="WD_REPEATS_1"/>
    <property type="match status" value="4"/>
</dbReference>
<dbReference type="Proteomes" id="UP000191612">
    <property type="component" value="Unassembled WGS sequence"/>
</dbReference>
<protein>
    <recommendedName>
        <fullName evidence="4">NACHT domain-containing protein</fullName>
    </recommendedName>
</protein>
<dbReference type="PANTHER" id="PTHR44019">
    <property type="entry name" value="WD REPEAT-CONTAINING PROTEIN 55"/>
    <property type="match status" value="1"/>
</dbReference>
<dbReference type="Gene3D" id="2.130.10.10">
    <property type="entry name" value="YVTN repeat-like/Quinoprotein amine dehydrogenase"/>
    <property type="match status" value="5"/>
</dbReference>
<gene>
    <name evidence="5" type="ORF">PENSOL_c040G07452</name>
</gene>
<dbReference type="Gene3D" id="3.40.50.300">
    <property type="entry name" value="P-loop containing nucleotide triphosphate hydrolases"/>
    <property type="match status" value="1"/>
</dbReference>
<keyword evidence="1 3" id="KW-0853">WD repeat</keyword>
<comment type="caution">
    <text evidence="5">The sequence shown here is derived from an EMBL/GenBank/DDBJ whole genome shotgun (WGS) entry which is preliminary data.</text>
</comment>
<feature type="repeat" description="WD" evidence="3">
    <location>
        <begin position="1114"/>
        <end position="1155"/>
    </location>
</feature>
<dbReference type="Pfam" id="PF00400">
    <property type="entry name" value="WD40"/>
    <property type="match status" value="11"/>
</dbReference>
<dbReference type="PROSITE" id="PS50837">
    <property type="entry name" value="NACHT"/>
    <property type="match status" value="1"/>
</dbReference>
<evidence type="ECO:0000256" key="2">
    <source>
        <dbReference type="ARBA" id="ARBA00022737"/>
    </source>
</evidence>
<dbReference type="InterPro" id="IPR020472">
    <property type="entry name" value="WD40_PAC1"/>
</dbReference>
<dbReference type="InterPro" id="IPR019775">
    <property type="entry name" value="WD40_repeat_CS"/>
</dbReference>
<feature type="repeat" description="WD" evidence="3">
    <location>
        <begin position="1057"/>
        <end position="1098"/>
    </location>
</feature>
<keyword evidence="6" id="KW-1185">Reference proteome</keyword>
<evidence type="ECO:0000313" key="6">
    <source>
        <dbReference type="Proteomes" id="UP000191612"/>
    </source>
</evidence>
<feature type="repeat" description="WD" evidence="3">
    <location>
        <begin position="655"/>
        <end position="696"/>
    </location>
</feature>
<dbReference type="InterPro" id="IPR050505">
    <property type="entry name" value="WDR55/POC1"/>
</dbReference>
<dbReference type="InterPro" id="IPR001680">
    <property type="entry name" value="WD40_rpt"/>
</dbReference>
<feature type="repeat" description="WD" evidence="3">
    <location>
        <begin position="879"/>
        <end position="911"/>
    </location>
</feature>
<feature type="repeat" description="WD" evidence="3">
    <location>
        <begin position="1002"/>
        <end position="1043"/>
    </location>
</feature>
<dbReference type="SMART" id="SM00320">
    <property type="entry name" value="WD40"/>
    <property type="match status" value="11"/>
</dbReference>
<dbReference type="SUPFAM" id="SSF50978">
    <property type="entry name" value="WD40 repeat-like"/>
    <property type="match status" value="1"/>
</dbReference>
<dbReference type="SUPFAM" id="SSF50998">
    <property type="entry name" value="Quinoprotein alcohol dehydrogenase-like"/>
    <property type="match status" value="1"/>
</dbReference>
<dbReference type="InterPro" id="IPR011047">
    <property type="entry name" value="Quinoprotein_ADH-like_sf"/>
</dbReference>
<feature type="repeat" description="WD" evidence="3">
    <location>
        <begin position="920"/>
        <end position="961"/>
    </location>
</feature>
<feature type="repeat" description="WD" evidence="3">
    <location>
        <begin position="800"/>
        <end position="840"/>
    </location>
</feature>
<feature type="repeat" description="WD" evidence="3">
    <location>
        <begin position="758"/>
        <end position="799"/>
    </location>
</feature>
<reference evidence="6" key="1">
    <citation type="journal article" date="2017" name="Nat. Microbiol.">
        <title>Global analysis of biosynthetic gene clusters reveals vast potential of secondary metabolite production in Penicillium species.</title>
        <authorList>
            <person name="Nielsen J.C."/>
            <person name="Grijseels S."/>
            <person name="Prigent S."/>
            <person name="Ji B."/>
            <person name="Dainat J."/>
            <person name="Nielsen K.F."/>
            <person name="Frisvad J.C."/>
            <person name="Workman M."/>
            <person name="Nielsen J."/>
        </authorList>
    </citation>
    <scope>NUCLEOTIDE SEQUENCE [LARGE SCALE GENOMIC DNA]</scope>
    <source>
        <strain evidence="6">IBT 29525</strain>
    </source>
</reference>
<accession>A0A1V6QTK7</accession>
<sequence>MASSTFNATNHGLQIGNNQGSITAEFHVARTYTTEDIDRICLHALHCPDSLAVKNRLKESKDKLVHQSIHWILQDPQYKSWENGDDIGLLWIKGGAGKGKTMMSIGLIEDLARAQDETTAVIYFFCQNADYELNTLEAILKGLILQLVNQQTELGESLRRRWDTMTECFSEDLTSWQSLWNILFEMLARCKYSRVYMVIDALDECQDDGMADFLKSIVRKGLDHPAKIKWMLTSRPWDSAERVLLASNDQVQVSLDEELYSQSVSGAVKAYVSYKVEELGRLHRYGPTLKSEVETELTERSEGTFLWVSLVCKSLERVCRDEALSTIQSLPPGLYPFYERVLNQLNEGERAEVQKCMRLLKAMMTVYRPLKVEEVPSVIGLTDEEDTIRVLVDCCASFIRLRDDNIEFVHQSARDYLAGENGLSILDSYERFGHEEIALGCLSYLSECLKPNLVELPRPDATRDSLRTLENGPRNGVLSRVDYAALFWVSHLKNTSNDTDKSHVSIFLHKKLLEWLECLSLLDRLPKAVDALKALEIILKDDCLALALVQDAMRFLLRHYHTLSHWPLQIYSSAIVFSPESSVVKRENLPKIPVWLRNAPPMEDSWTPMIQTLTGHSESVEIVAFSPDGKQIASGSDDGIIKLWDAITGGLQKTLSGHSEAITAISFLPDSNLIISGAHDGSLMLWDTTTGDPQMIADHFGTSQDYYSHLQPLEEGDCGPRVVAFSTDCSQIAAIGRDKNDQVMMLFDTGTWHPRKILRGHSDAILSLAFSPDNKQLVSGSFDLTIKLWDTTTGDLQKTLVGHTSLVYTVAFSPDGKQIVSGSNGAVIFWNAATGDLQGKSLVTTARSVAFSPDSKQVAVGCAGGLIHIWGPADNLKTLARHLGIVTSMAFSPDGKQIVTGCSDTTIKRWDNTIGAIQNVVGHSDRVSTVAFSPDCKLIASGSPDETIKLWDAATGDLQKTIAGQLNPVRDLAFSPDNRQMASCTYRALKLWDAVTGDLQNSSKSDDPFITVAFSPDGKQIASGHAKGNINLWDTATGDPQKALVGHKSKIESVTGLNVFDVSVKAVTFSPDGKLIASASADATIKLWDTATGDLQKTLVCHPKSINILDPTILVGESDWIIALAFSSDSQQIAAVCENKTIKVWSIEKSLKVSKYLGRTFGSHIKSSKPWKEIQTPEQVYTIEFAAGNRHLATDIGLITLESSPTEGEEELPVRSDPDSLQNLYLRDEWLCYGAMPFLRLLPDYQVDSWDANGDHMAVGFSNGLVSGFDIDRRGLQPFWETFQAV</sequence>
<dbReference type="InterPro" id="IPR036322">
    <property type="entry name" value="WD40_repeat_dom_sf"/>
</dbReference>
<proteinExistence type="predicted"/>
<dbReference type="InterPro" id="IPR027417">
    <property type="entry name" value="P-loop_NTPase"/>
</dbReference>
<feature type="domain" description="NACHT" evidence="4">
    <location>
        <begin position="88"/>
        <end position="236"/>
    </location>
</feature>
<dbReference type="EMBL" id="MDYO01000040">
    <property type="protein sequence ID" value="OQD92511.1"/>
    <property type="molecule type" value="Genomic_DNA"/>
</dbReference>
<dbReference type="PROSITE" id="PS50294">
    <property type="entry name" value="WD_REPEATS_REGION"/>
    <property type="match status" value="6"/>
</dbReference>
<dbReference type="SUPFAM" id="SSF52540">
    <property type="entry name" value="P-loop containing nucleoside triphosphate hydrolases"/>
    <property type="match status" value="1"/>
</dbReference>
<evidence type="ECO:0000256" key="1">
    <source>
        <dbReference type="ARBA" id="ARBA00022574"/>
    </source>
</evidence>
<dbReference type="Pfam" id="PF24883">
    <property type="entry name" value="NPHP3_N"/>
    <property type="match status" value="1"/>
</dbReference>
<evidence type="ECO:0000259" key="4">
    <source>
        <dbReference type="PROSITE" id="PS50837"/>
    </source>
</evidence>
<dbReference type="PANTHER" id="PTHR44019:SF8">
    <property type="entry name" value="POC1 CENTRIOLAR PROTEIN HOMOLOG"/>
    <property type="match status" value="1"/>
</dbReference>
<feature type="repeat" description="WD" evidence="3">
    <location>
        <begin position="613"/>
        <end position="654"/>
    </location>
</feature>
<evidence type="ECO:0000313" key="5">
    <source>
        <dbReference type="EMBL" id="OQD92511.1"/>
    </source>
</evidence>
<dbReference type="InterPro" id="IPR007111">
    <property type="entry name" value="NACHT_NTPase"/>
</dbReference>
<dbReference type="PRINTS" id="PR00320">
    <property type="entry name" value="GPROTEINBRPT"/>
</dbReference>
<name>A0A1V6QTK7_9EURO</name>
<dbReference type="InterPro" id="IPR015943">
    <property type="entry name" value="WD40/YVTN_repeat-like_dom_sf"/>
</dbReference>
<evidence type="ECO:0000256" key="3">
    <source>
        <dbReference type="PROSITE-ProRule" id="PRU00221"/>
    </source>
</evidence>
<dbReference type="PROSITE" id="PS50082">
    <property type="entry name" value="WD_REPEATS_2"/>
    <property type="match status" value="9"/>
</dbReference>
<dbReference type="CDD" id="cd00200">
    <property type="entry name" value="WD40"/>
    <property type="match status" value="2"/>
</dbReference>
<dbReference type="FunFam" id="3.40.50.300:FF:001638">
    <property type="entry name" value="NACHT and WD40 domain protein"/>
    <property type="match status" value="1"/>
</dbReference>
<dbReference type="InterPro" id="IPR056884">
    <property type="entry name" value="NPHP3-like_N"/>
</dbReference>
<dbReference type="STRING" id="60172.A0A1V6QTK7"/>